<dbReference type="InterPro" id="IPR003140">
    <property type="entry name" value="PLipase/COase/thioEstase"/>
</dbReference>
<dbReference type="RefSeq" id="WP_072632262.1">
    <property type="nucleotide sequence ID" value="NZ_MLCB01000205.1"/>
</dbReference>
<evidence type="ECO:0000256" key="1">
    <source>
        <dbReference type="ARBA" id="ARBA00004613"/>
    </source>
</evidence>
<feature type="chain" id="PRO_5012318394" evidence="10">
    <location>
        <begin position="26"/>
        <end position="281"/>
    </location>
</feature>
<dbReference type="Gene3D" id="3.40.50.1820">
    <property type="entry name" value="alpha/beta hydrolase"/>
    <property type="match status" value="1"/>
</dbReference>
<reference evidence="12 13" key="1">
    <citation type="submission" date="2016-10" db="EMBL/GenBank/DDBJ databases">
        <title>Genome sequence of Planktotalea frisia SH6-1.</title>
        <authorList>
            <person name="Poehlein A."/>
            <person name="Bakenhus I."/>
            <person name="Voget S."/>
            <person name="Brinkhoff T."/>
            <person name="Simon M."/>
        </authorList>
    </citation>
    <scope>NUCLEOTIDE SEQUENCE [LARGE SCALE GENOMIC DNA]</scope>
    <source>
        <strain evidence="12 13">SH6-1</strain>
    </source>
</reference>
<dbReference type="InterPro" id="IPR029058">
    <property type="entry name" value="AB_hydrolase_fold"/>
</dbReference>
<proteinExistence type="inferred from homology"/>
<evidence type="ECO:0000256" key="2">
    <source>
        <dbReference type="ARBA" id="ARBA00010278"/>
    </source>
</evidence>
<organism evidence="12 13">
    <name type="scientific">Planktotalea frisia</name>
    <dbReference type="NCBI Taxonomy" id="696762"/>
    <lineage>
        <taxon>Bacteria</taxon>
        <taxon>Pseudomonadati</taxon>
        <taxon>Pseudomonadota</taxon>
        <taxon>Alphaproteobacteria</taxon>
        <taxon>Rhodobacterales</taxon>
        <taxon>Paracoccaceae</taxon>
        <taxon>Planktotalea</taxon>
    </lineage>
</organism>
<evidence type="ECO:0000256" key="3">
    <source>
        <dbReference type="ARBA" id="ARBA00022525"/>
    </source>
</evidence>
<keyword evidence="7" id="KW-0119">Carbohydrate metabolism</keyword>
<keyword evidence="3" id="KW-0964">Secreted</keyword>
<evidence type="ECO:0000256" key="4">
    <source>
        <dbReference type="ARBA" id="ARBA00022651"/>
    </source>
</evidence>
<dbReference type="SUPFAM" id="SSF53474">
    <property type="entry name" value="alpha/beta-Hydrolases"/>
    <property type="match status" value="1"/>
</dbReference>
<evidence type="ECO:0000259" key="11">
    <source>
        <dbReference type="Pfam" id="PF02230"/>
    </source>
</evidence>
<accession>A0A1L9NRR0</accession>
<dbReference type="GO" id="GO:0030600">
    <property type="term" value="F:feruloyl esterase activity"/>
    <property type="evidence" value="ECO:0007669"/>
    <property type="project" value="InterPro"/>
</dbReference>
<feature type="domain" description="Phospholipase/carboxylesterase/thioesterase" evidence="11">
    <location>
        <begin position="46"/>
        <end position="194"/>
    </location>
</feature>
<gene>
    <name evidence="12" type="ORF">PFRI_37770</name>
</gene>
<feature type="signal peptide" evidence="10">
    <location>
        <begin position="1"/>
        <end position="25"/>
    </location>
</feature>
<keyword evidence="5 10" id="KW-0732">Signal</keyword>
<evidence type="ECO:0000256" key="8">
    <source>
        <dbReference type="ARBA" id="ARBA00023326"/>
    </source>
</evidence>
<sequence>MFIKTLTTLSAALMGGVFAISAASACTTNTPCVVADGEYFVATPDGETPDSAVIFIHGFGGSGAGVFRNTGLTNSVLDRGYLLAAPSGLKMPDRNGGSWSFHPDRAQRRDEIAFITSVRDDLIAKHRIDPDKILLSGFSIGGSMTSYLACAAPDTFPAYAPIGGSFWRPHPTGCEGDVRLLHTHGWSDGTVPLEGRLLRGTDINDVGALAQGDVFHAMEIWRTANDCVHLKADRFDTSGPFWRRAWDRCLPGSALELALFPGGHVIPKGWAKMALDWFENL</sequence>
<dbReference type="InterPro" id="IPR043595">
    <property type="entry name" value="FaeB/C/D"/>
</dbReference>
<evidence type="ECO:0000256" key="9">
    <source>
        <dbReference type="ARBA" id="ARBA00025250"/>
    </source>
</evidence>
<evidence type="ECO:0000256" key="7">
    <source>
        <dbReference type="ARBA" id="ARBA00023277"/>
    </source>
</evidence>
<dbReference type="GO" id="GO:0045493">
    <property type="term" value="P:xylan catabolic process"/>
    <property type="evidence" value="ECO:0007669"/>
    <property type="project" value="UniProtKB-KW"/>
</dbReference>
<keyword evidence="8" id="KW-0624">Polysaccharide degradation</keyword>
<evidence type="ECO:0000256" key="10">
    <source>
        <dbReference type="SAM" id="SignalP"/>
    </source>
</evidence>
<keyword evidence="6" id="KW-0378">Hydrolase</keyword>
<evidence type="ECO:0000313" key="13">
    <source>
        <dbReference type="Proteomes" id="UP000184514"/>
    </source>
</evidence>
<protein>
    <submittedName>
        <fullName evidence="12">Phospholipase/carboxylesterase</fullName>
    </submittedName>
</protein>
<dbReference type="EMBL" id="MLCB01000205">
    <property type="protein sequence ID" value="OJI91996.1"/>
    <property type="molecule type" value="Genomic_DNA"/>
</dbReference>
<keyword evidence="13" id="KW-1185">Reference proteome</keyword>
<evidence type="ECO:0000256" key="5">
    <source>
        <dbReference type="ARBA" id="ARBA00022729"/>
    </source>
</evidence>
<comment type="subcellular location">
    <subcellularLocation>
        <location evidence="1">Secreted</location>
    </subcellularLocation>
</comment>
<dbReference type="PANTHER" id="PTHR38050">
    <property type="match status" value="1"/>
</dbReference>
<evidence type="ECO:0000256" key="6">
    <source>
        <dbReference type="ARBA" id="ARBA00022801"/>
    </source>
</evidence>
<dbReference type="PANTHER" id="PTHR38050:SF1">
    <property type="entry name" value="FERULOYL ESTERASE C"/>
    <property type="match status" value="1"/>
</dbReference>
<comment type="caution">
    <text evidence="12">The sequence shown here is derived from an EMBL/GenBank/DDBJ whole genome shotgun (WGS) entry which is preliminary data.</text>
</comment>
<dbReference type="STRING" id="696762.PFRI_37770"/>
<comment type="function">
    <text evidence="9">Involved in degradation of plant cell walls. Hydrolyzes the feruloyl-arabinose ester bond in arabinoxylans, and the feruloyl-galactose ester bond in pectin. Active against paranitrophenyl-acetate, methyl ferulate and wheat arabinoxylan.</text>
</comment>
<evidence type="ECO:0000313" key="12">
    <source>
        <dbReference type="EMBL" id="OJI91996.1"/>
    </source>
</evidence>
<dbReference type="Proteomes" id="UP000184514">
    <property type="component" value="Unassembled WGS sequence"/>
</dbReference>
<comment type="similarity">
    <text evidence="2">Belongs to the faeC family.</text>
</comment>
<dbReference type="GO" id="GO:0005576">
    <property type="term" value="C:extracellular region"/>
    <property type="evidence" value="ECO:0007669"/>
    <property type="project" value="UniProtKB-SubCell"/>
</dbReference>
<name>A0A1L9NRR0_9RHOB</name>
<dbReference type="Pfam" id="PF02230">
    <property type="entry name" value="Abhydrolase_2"/>
    <property type="match status" value="1"/>
</dbReference>
<keyword evidence="4" id="KW-0858">Xylan degradation</keyword>
<dbReference type="PROSITE" id="PS51257">
    <property type="entry name" value="PROKAR_LIPOPROTEIN"/>
    <property type="match status" value="1"/>
</dbReference>
<dbReference type="AlphaFoldDB" id="A0A1L9NRR0"/>